<evidence type="ECO:0000313" key="2">
    <source>
        <dbReference type="Proteomes" id="UP000604046"/>
    </source>
</evidence>
<dbReference type="Proteomes" id="UP000604046">
    <property type="component" value="Unassembled WGS sequence"/>
</dbReference>
<name>A0A812IE47_9DINO</name>
<organism evidence="1 2">
    <name type="scientific">Symbiodinium natans</name>
    <dbReference type="NCBI Taxonomy" id="878477"/>
    <lineage>
        <taxon>Eukaryota</taxon>
        <taxon>Sar</taxon>
        <taxon>Alveolata</taxon>
        <taxon>Dinophyceae</taxon>
        <taxon>Suessiales</taxon>
        <taxon>Symbiodiniaceae</taxon>
        <taxon>Symbiodinium</taxon>
    </lineage>
</organism>
<proteinExistence type="predicted"/>
<comment type="caution">
    <text evidence="1">The sequence shown here is derived from an EMBL/GenBank/DDBJ whole genome shotgun (WGS) entry which is preliminary data.</text>
</comment>
<dbReference type="EMBL" id="CAJNDS010000223">
    <property type="protein sequence ID" value="CAE7029912.1"/>
    <property type="molecule type" value="Genomic_DNA"/>
</dbReference>
<reference evidence="1" key="1">
    <citation type="submission" date="2021-02" db="EMBL/GenBank/DDBJ databases">
        <authorList>
            <person name="Dougan E. K."/>
            <person name="Rhodes N."/>
            <person name="Thang M."/>
            <person name="Chan C."/>
        </authorList>
    </citation>
    <scope>NUCLEOTIDE SEQUENCE</scope>
</reference>
<accession>A0A812IE47</accession>
<protein>
    <submittedName>
        <fullName evidence="1">Uncharacterized protein</fullName>
    </submittedName>
</protein>
<sequence>MATTSELKFMQQAENWRSVGLCKLNNLNVPKLLKMQKVQHAVHEKGFFHVQRHLMTDEELEHCELDEMELDDGKMMMLVDKSVFHWTVLHEEKLSEERFQEMMDKLQQNSRYREALKSISGEFPKRLKRKSSGGTDRSFFVLYLSMPSSWLERLQSIPDWLLPERKQSKRQPICLDKLLLPATLPAALPKSELPEFHGLPLAAPRELARECFDELDNITEWMVDGKLRDPFHLFKVLCHLKAVASNMQDYIRLYAAAVSATQQDWGPAVASWSEAVRNQGDSSVASAKSSERGGARNYEKCIKMASELPQDKSQQKVADAVDGFVAAVAYKDTLEASLRKAVECAVEGCEFSVKKLSRILEKAAIDGGRVPRDILRTTFFSKSFRHLEEQLQKILAAHCDDESPWRIQNVKIRFSDPRSDVKDILLSISHKDAPVFVEIQFQHQKVYDGARKCFNSHKPFTTARAARELCTI</sequence>
<dbReference type="AlphaFoldDB" id="A0A812IE47"/>
<gene>
    <name evidence="1" type="ORF">SNAT2548_LOCUS3601</name>
</gene>
<evidence type="ECO:0000313" key="1">
    <source>
        <dbReference type="EMBL" id="CAE7029912.1"/>
    </source>
</evidence>
<keyword evidence="2" id="KW-1185">Reference proteome</keyword>